<dbReference type="AlphaFoldDB" id="A0A060DAT8"/>
<gene>
    <name evidence="1" type="ORF">M951_chr2100</name>
</gene>
<organism evidence="1 2">
    <name type="scientific">Lotharella oceanica</name>
    <dbReference type="NCBI Taxonomy" id="641309"/>
    <lineage>
        <taxon>Eukaryota</taxon>
        <taxon>Sar</taxon>
        <taxon>Rhizaria</taxon>
        <taxon>Cercozoa</taxon>
        <taxon>Chlorarachniophyceae</taxon>
        <taxon>Lotharella</taxon>
    </lineage>
</organism>
<evidence type="ECO:0000313" key="2">
    <source>
        <dbReference type="Proteomes" id="UP000243670"/>
    </source>
</evidence>
<accession>A0A060DAT8</accession>
<reference evidence="1 2" key="1">
    <citation type="journal article" date="2014" name="BMC Genomics">
        <title>Nucleomorph and plastid genome sequences of the chlorarachniophyte Lotharella oceanica: convergent reductive evolution and frequent recombination in nucleomorph-bearing algae.</title>
        <authorList>
            <person name="Tanifuji G."/>
            <person name="Onodera N.T."/>
            <person name="Brown M.W."/>
            <person name="Curtis B.A."/>
            <person name="Roger A.J."/>
            <person name="Ka-Shu Wong G."/>
            <person name="Melkonian M."/>
            <person name="Archibald J.M."/>
        </authorList>
    </citation>
    <scope>NUCLEOTIDE SEQUENCE [LARGE SCALE GENOMIC DNA]</scope>
    <source>
        <strain evidence="1 2">CCMP622</strain>
    </source>
</reference>
<geneLocation type="nucleomorph" evidence="1"/>
<protein>
    <submittedName>
        <fullName evidence="1">Uncharacterized protein</fullName>
    </submittedName>
</protein>
<sequence>MFHNQKHNKIIIVLDKKNKILVTARVSNESTYGNFSRKIYDFLFFYLSYKIFKYTFFDKNIQIFKIIRILSFLKTLFSKRYIMYRFENNVCRYLNDLISSTLIYYNVNIIQKINNYKKRSYLIFGYKSNYDFYQIRNYKHNKQIKMLKLMKLFNIYLLIKIFNLCTINN</sequence>
<proteinExistence type="predicted"/>
<dbReference type="Proteomes" id="UP000243670">
    <property type="component" value="Nucleomorph 2"/>
</dbReference>
<evidence type="ECO:0000313" key="1">
    <source>
        <dbReference type="EMBL" id="AIB09797.1"/>
    </source>
</evidence>
<name>A0A060DAT8_9EUKA</name>
<dbReference type="EMBL" id="CP006628">
    <property type="protein sequence ID" value="AIB09797.1"/>
    <property type="molecule type" value="Genomic_DNA"/>
</dbReference>
<keyword evidence="1" id="KW-0542">Nucleomorph</keyword>